<feature type="compositionally biased region" description="Basic and acidic residues" evidence="1">
    <location>
        <begin position="158"/>
        <end position="170"/>
    </location>
</feature>
<feature type="region of interest" description="Disordered" evidence="1">
    <location>
        <begin position="305"/>
        <end position="357"/>
    </location>
</feature>
<name>A0ABQ5JXT8_9EUKA</name>
<feature type="non-terminal residue" evidence="2">
    <location>
        <position position="391"/>
    </location>
</feature>
<protein>
    <submittedName>
        <fullName evidence="2">Uncharacterized protein</fullName>
    </submittedName>
</protein>
<keyword evidence="3" id="KW-1185">Reference proteome</keyword>
<feature type="compositionally biased region" description="Basic and acidic residues" evidence="1">
    <location>
        <begin position="311"/>
        <end position="321"/>
    </location>
</feature>
<feature type="compositionally biased region" description="Polar residues" evidence="1">
    <location>
        <begin position="8"/>
        <end position="26"/>
    </location>
</feature>
<feature type="region of interest" description="Disordered" evidence="1">
    <location>
        <begin position="1"/>
        <end position="41"/>
    </location>
</feature>
<dbReference type="Proteomes" id="UP001057375">
    <property type="component" value="Unassembled WGS sequence"/>
</dbReference>
<gene>
    <name evidence="2" type="ORF">ADUPG1_010904</name>
</gene>
<comment type="caution">
    <text evidence="2">The sequence shown here is derived from an EMBL/GenBank/DDBJ whole genome shotgun (WGS) entry which is preliminary data.</text>
</comment>
<sequence>MGRKQKTSSKPNIRQPTHQEYISSEYRTMASLNPEDEAPIPVPPIARIEEENPSHDIETIKTPILINGDLKALGLDSFPLDPFEERGFFAGTSSFPNLLSPCFFSPLITKNSPLITKSSQETSEVGIQCNILKELGYEIVLKKGGKEKGEEEEEDKETEMKFEDSKDQKAHKPTSGIITYDKSSRKLNSHKYQKPSAKVSSHHPISSEISSFSPYNSNPILSGYSPSPSPSSSSSSFSPSSSSSSRSPPPPHSSALPTIDSHVPTIDSHVPTIDSHLTQSKGKKQKKAEAYCCCSRIIGDTTTRRTLSSDYESRKKRDMEHKHKHNHNHNHNQKHHKQKHHKQKHHKQGLGIGDTTQQDGSIVGSIMQSFPVLTSDHTIPLQNALIKSRIL</sequence>
<evidence type="ECO:0000313" key="3">
    <source>
        <dbReference type="Proteomes" id="UP001057375"/>
    </source>
</evidence>
<evidence type="ECO:0000256" key="1">
    <source>
        <dbReference type="SAM" id="MobiDB-lite"/>
    </source>
</evidence>
<organism evidence="2 3">
    <name type="scientific">Aduncisulcus paluster</name>
    <dbReference type="NCBI Taxonomy" id="2918883"/>
    <lineage>
        <taxon>Eukaryota</taxon>
        <taxon>Metamonada</taxon>
        <taxon>Carpediemonas-like organisms</taxon>
        <taxon>Aduncisulcus</taxon>
    </lineage>
</organism>
<reference evidence="2" key="1">
    <citation type="submission" date="2022-03" db="EMBL/GenBank/DDBJ databases">
        <title>Draft genome sequence of Aduncisulcus paluster, a free-living microaerophilic Fornicata.</title>
        <authorList>
            <person name="Yuyama I."/>
            <person name="Kume K."/>
            <person name="Tamura T."/>
            <person name="Inagaki Y."/>
            <person name="Hashimoto T."/>
        </authorList>
    </citation>
    <scope>NUCLEOTIDE SEQUENCE</scope>
    <source>
        <strain evidence="2">NY0171</strain>
    </source>
</reference>
<feature type="compositionally biased region" description="Basic residues" evidence="1">
    <location>
        <begin position="322"/>
        <end position="348"/>
    </location>
</feature>
<dbReference type="EMBL" id="BQXS01011752">
    <property type="protein sequence ID" value="GKT16362.1"/>
    <property type="molecule type" value="Genomic_DNA"/>
</dbReference>
<feature type="compositionally biased region" description="Low complexity" evidence="1">
    <location>
        <begin position="230"/>
        <end position="246"/>
    </location>
</feature>
<accession>A0ABQ5JXT8</accession>
<feature type="region of interest" description="Disordered" evidence="1">
    <location>
        <begin position="144"/>
        <end position="210"/>
    </location>
</feature>
<proteinExistence type="predicted"/>
<feature type="region of interest" description="Disordered" evidence="1">
    <location>
        <begin position="223"/>
        <end position="270"/>
    </location>
</feature>
<evidence type="ECO:0000313" key="2">
    <source>
        <dbReference type="EMBL" id="GKT16362.1"/>
    </source>
</evidence>